<keyword evidence="4" id="KW-0964">Secreted</keyword>
<keyword evidence="6" id="KW-1015">Disulfide bond</keyword>
<proteinExistence type="inferred from homology"/>
<dbReference type="Ensembl" id="ENSOMYT00000077737.2">
    <property type="protein sequence ID" value="ENSOMYP00000071399.2"/>
    <property type="gene ID" value="ENSOMYG00000033004.2"/>
</dbReference>
<evidence type="ECO:0000256" key="6">
    <source>
        <dbReference type="ARBA" id="ARBA00023157"/>
    </source>
</evidence>
<keyword evidence="5" id="KW-0372">Hormone</keyword>
<evidence type="ECO:0000256" key="5">
    <source>
        <dbReference type="ARBA" id="ARBA00022702"/>
    </source>
</evidence>
<reference evidence="8" key="1">
    <citation type="submission" date="2020-07" db="EMBL/GenBank/DDBJ databases">
        <title>A long reads based de novo assembly of the rainbow trout Arlee double haploid line genome.</title>
        <authorList>
            <person name="Gao G."/>
            <person name="Palti Y."/>
        </authorList>
    </citation>
    <scope>NUCLEOTIDE SEQUENCE [LARGE SCALE GENOMIC DNA]</scope>
</reference>
<name>A0A8C7SYP7_ONCMY</name>
<dbReference type="GeneTree" id="ENSGT01090000260185"/>
<dbReference type="InterPro" id="IPR018142">
    <property type="entry name" value="Somatostatin/Cortistatin_C"/>
</dbReference>
<protein>
    <recommendedName>
        <fullName evidence="7">Somatostatin/Cortistatin C-terminal domain-containing protein</fullName>
    </recommendedName>
</protein>
<dbReference type="GO" id="GO:0005576">
    <property type="term" value="C:extracellular region"/>
    <property type="evidence" value="ECO:0007669"/>
    <property type="project" value="UniProtKB-SubCell"/>
</dbReference>
<dbReference type="Pfam" id="PF03002">
    <property type="entry name" value="Somatostatin"/>
    <property type="match status" value="1"/>
</dbReference>
<evidence type="ECO:0000256" key="4">
    <source>
        <dbReference type="ARBA" id="ARBA00022525"/>
    </source>
</evidence>
<evidence type="ECO:0000259" key="7">
    <source>
        <dbReference type="Pfam" id="PF03002"/>
    </source>
</evidence>
<dbReference type="GO" id="GO:0005179">
    <property type="term" value="F:hormone activity"/>
    <property type="evidence" value="ECO:0007669"/>
    <property type="project" value="UniProtKB-KW"/>
</dbReference>
<dbReference type="AlphaFoldDB" id="A0A8C7SYP7"/>
<sequence length="114" mass="13396">MTVFGKPWSIDSITETYLSLTSLMNQKCLIVYQIYHYVPQSEPTHTQKNRIIPQVRDLWLMLDLMTTVAGENEVLPDLEAALWVRSEVVRQLPLNQRERKAGCRNFYWKTFTSC</sequence>
<organism evidence="8 9">
    <name type="scientific">Oncorhynchus mykiss</name>
    <name type="common">Rainbow trout</name>
    <name type="synonym">Salmo gairdneri</name>
    <dbReference type="NCBI Taxonomy" id="8022"/>
    <lineage>
        <taxon>Eukaryota</taxon>
        <taxon>Metazoa</taxon>
        <taxon>Chordata</taxon>
        <taxon>Craniata</taxon>
        <taxon>Vertebrata</taxon>
        <taxon>Euteleostomi</taxon>
        <taxon>Actinopterygii</taxon>
        <taxon>Neopterygii</taxon>
        <taxon>Teleostei</taxon>
        <taxon>Protacanthopterygii</taxon>
        <taxon>Salmoniformes</taxon>
        <taxon>Salmonidae</taxon>
        <taxon>Salmoninae</taxon>
        <taxon>Oncorhynchus</taxon>
    </lineage>
</organism>
<dbReference type="Proteomes" id="UP000694395">
    <property type="component" value="Chromosome 21"/>
</dbReference>
<keyword evidence="9" id="KW-1185">Reference proteome</keyword>
<evidence type="ECO:0000256" key="3">
    <source>
        <dbReference type="ARBA" id="ARBA00008327"/>
    </source>
</evidence>
<evidence type="ECO:0000256" key="1">
    <source>
        <dbReference type="ARBA" id="ARBA00003524"/>
    </source>
</evidence>
<comment type="function">
    <text evidence="1">Somatostatin inhibits the release of somatotropin.</text>
</comment>
<evidence type="ECO:0000256" key="2">
    <source>
        <dbReference type="ARBA" id="ARBA00004613"/>
    </source>
</evidence>
<accession>A0A8C7SYP7</accession>
<comment type="subcellular location">
    <subcellularLocation>
        <location evidence="2">Secreted</location>
    </subcellularLocation>
</comment>
<feature type="domain" description="Somatostatin/Cortistatin C-terminal" evidence="7">
    <location>
        <begin position="97"/>
        <end position="114"/>
    </location>
</feature>
<comment type="similarity">
    <text evidence="3">Belongs to the somatostatin family.</text>
</comment>
<evidence type="ECO:0000313" key="9">
    <source>
        <dbReference type="Proteomes" id="UP000694395"/>
    </source>
</evidence>
<reference evidence="8" key="3">
    <citation type="submission" date="2025-09" db="UniProtKB">
        <authorList>
            <consortium name="Ensembl"/>
        </authorList>
    </citation>
    <scope>IDENTIFICATION</scope>
</reference>
<reference evidence="8" key="2">
    <citation type="submission" date="2025-08" db="UniProtKB">
        <authorList>
            <consortium name="Ensembl"/>
        </authorList>
    </citation>
    <scope>IDENTIFICATION</scope>
</reference>
<evidence type="ECO:0000313" key="8">
    <source>
        <dbReference type="Ensembl" id="ENSOMYP00000071399.2"/>
    </source>
</evidence>